<dbReference type="Proteomes" id="UP000018296">
    <property type="component" value="Unassembled WGS sequence"/>
</dbReference>
<organism evidence="4 5">
    <name type="scientific">Sporolactobacillus laevolacticus DSM 442</name>
    <dbReference type="NCBI Taxonomy" id="1395513"/>
    <lineage>
        <taxon>Bacteria</taxon>
        <taxon>Bacillati</taxon>
        <taxon>Bacillota</taxon>
        <taxon>Bacilli</taxon>
        <taxon>Bacillales</taxon>
        <taxon>Sporolactobacillaceae</taxon>
        <taxon>Sporolactobacillus</taxon>
    </lineage>
</organism>
<dbReference type="EMBL" id="AWTC01000012">
    <property type="protein sequence ID" value="EST11324.1"/>
    <property type="molecule type" value="Genomic_DNA"/>
</dbReference>
<dbReference type="STRING" id="1395513.P343_12120"/>
<dbReference type="eggNOG" id="COG1309">
    <property type="taxonomic scope" value="Bacteria"/>
</dbReference>
<comment type="caution">
    <text evidence="4">The sequence shown here is derived from an EMBL/GenBank/DDBJ whole genome shotgun (WGS) entry which is preliminary data.</text>
</comment>
<dbReference type="Gene3D" id="1.10.357.10">
    <property type="entry name" value="Tetracycline Repressor, domain 2"/>
    <property type="match status" value="1"/>
</dbReference>
<dbReference type="OrthoDB" id="9789566at2"/>
<keyword evidence="1 2" id="KW-0238">DNA-binding</keyword>
<reference evidence="4 5" key="1">
    <citation type="journal article" date="2013" name="Genome Announc.">
        <title>Genome Sequence of Sporolactobacillus laevolacticus DSM442, an Efficient Polymer-Grade D-Lactate Producer from Agricultural Waste Cottonseed as a Nitrogen Source.</title>
        <authorList>
            <person name="Wang H."/>
            <person name="Wang L."/>
            <person name="Ju J."/>
            <person name="Yu B."/>
            <person name="Ma Y."/>
        </authorList>
    </citation>
    <scope>NUCLEOTIDE SEQUENCE [LARGE SCALE GENOMIC DNA]</scope>
    <source>
        <strain evidence="4 5">DSM 442</strain>
    </source>
</reference>
<evidence type="ECO:0000256" key="2">
    <source>
        <dbReference type="PROSITE-ProRule" id="PRU00335"/>
    </source>
</evidence>
<evidence type="ECO:0000313" key="5">
    <source>
        <dbReference type="Proteomes" id="UP000018296"/>
    </source>
</evidence>
<dbReference type="SUPFAM" id="SSF46689">
    <property type="entry name" value="Homeodomain-like"/>
    <property type="match status" value="1"/>
</dbReference>
<name>V6J3N8_9BACL</name>
<dbReference type="PROSITE" id="PS50977">
    <property type="entry name" value="HTH_TETR_2"/>
    <property type="match status" value="1"/>
</dbReference>
<dbReference type="GO" id="GO:0003677">
    <property type="term" value="F:DNA binding"/>
    <property type="evidence" value="ECO:0007669"/>
    <property type="project" value="UniProtKB-UniRule"/>
</dbReference>
<dbReference type="AlphaFoldDB" id="V6J3N8"/>
<dbReference type="InterPro" id="IPR009057">
    <property type="entry name" value="Homeodomain-like_sf"/>
</dbReference>
<accession>V6J3N8</accession>
<dbReference type="PATRIC" id="fig|1395513.3.peg.2458"/>
<feature type="DNA-binding region" description="H-T-H motif" evidence="2">
    <location>
        <begin position="28"/>
        <end position="47"/>
    </location>
</feature>
<protein>
    <submittedName>
        <fullName evidence="4">Transcriptional regulator</fullName>
    </submittedName>
</protein>
<dbReference type="InterPro" id="IPR001647">
    <property type="entry name" value="HTH_TetR"/>
</dbReference>
<evidence type="ECO:0000256" key="1">
    <source>
        <dbReference type="ARBA" id="ARBA00023125"/>
    </source>
</evidence>
<dbReference type="RefSeq" id="WP_023510667.1">
    <property type="nucleotide sequence ID" value="NZ_AWTC01000012.1"/>
</dbReference>
<evidence type="ECO:0000259" key="3">
    <source>
        <dbReference type="PROSITE" id="PS50977"/>
    </source>
</evidence>
<proteinExistence type="predicted"/>
<evidence type="ECO:0000313" key="4">
    <source>
        <dbReference type="EMBL" id="EST11324.1"/>
    </source>
</evidence>
<gene>
    <name evidence="4" type="ORF">P343_12120</name>
</gene>
<feature type="domain" description="HTH tetR-type" evidence="3">
    <location>
        <begin position="4"/>
        <end position="65"/>
    </location>
</feature>
<dbReference type="Pfam" id="PF00440">
    <property type="entry name" value="TetR_N"/>
    <property type="match status" value="1"/>
</dbReference>
<keyword evidence="5" id="KW-1185">Reference proteome</keyword>
<sequence length="188" mass="21862">MTKANVKEKLIKATTELLLEEGHAETITSRQIAEKAETNLAMINYYFHSKDELINSAVNLLIKSAADNWMNVADSTQSPYEKLLHMLLQLSKLTMQYYSFTKTTTIYELTKTDIHLPYYIIPLLEQIYGDQRNDFEVKMIAFEIISFLQVLMIKAEDFFKYAGKDVRDDTQREFVIRAFLKSTLGHRS</sequence>